<evidence type="ECO:0000256" key="16">
    <source>
        <dbReference type="ARBA" id="ARBA00047415"/>
    </source>
</evidence>
<feature type="disulfide bond" description="Redox-active" evidence="17">
    <location>
        <begin position="195"/>
        <end position="197"/>
    </location>
</feature>
<dbReference type="GO" id="GO:0051539">
    <property type="term" value="F:4 iron, 4 sulfur cluster binding"/>
    <property type="evidence" value="ECO:0007669"/>
    <property type="project" value="UniProtKB-UniRule"/>
</dbReference>
<dbReference type="PANTHER" id="PTHR36701:SF1">
    <property type="entry name" value="EPOXYQUEUOSINE REDUCTASE QUEH"/>
    <property type="match status" value="1"/>
</dbReference>
<comment type="similarity">
    <text evidence="3 17">Belongs to the QueH family.</text>
</comment>
<dbReference type="OrthoDB" id="9801033at2"/>
<keyword evidence="8 17" id="KW-0479">Metal-binding</keyword>
<name>A0A3E2NAG3_9FIRM</name>
<keyword evidence="10 17" id="KW-0560">Oxidoreductase</keyword>
<evidence type="ECO:0000256" key="14">
    <source>
        <dbReference type="ARBA" id="ARBA00023284"/>
    </source>
</evidence>
<evidence type="ECO:0000256" key="2">
    <source>
        <dbReference type="ARBA" id="ARBA00004691"/>
    </source>
</evidence>
<comment type="catalytic activity">
    <reaction evidence="16 17">
        <text>epoxyqueuosine(34) in tRNA + AH2 = queuosine(34) in tRNA + A + H2O</text>
        <dbReference type="Rhea" id="RHEA:32159"/>
        <dbReference type="Rhea" id="RHEA-COMP:18571"/>
        <dbReference type="Rhea" id="RHEA-COMP:18582"/>
        <dbReference type="ChEBI" id="CHEBI:13193"/>
        <dbReference type="ChEBI" id="CHEBI:15377"/>
        <dbReference type="ChEBI" id="CHEBI:17499"/>
        <dbReference type="ChEBI" id="CHEBI:194431"/>
        <dbReference type="ChEBI" id="CHEBI:194443"/>
        <dbReference type="EC" id="1.17.99.6"/>
    </reaction>
</comment>
<dbReference type="EC" id="1.17.99.6" evidence="4 17"/>
<keyword evidence="9 17" id="KW-0671">Queuosine biosynthesis</keyword>
<feature type="binding site" evidence="17">
    <location>
        <position position="116"/>
    </location>
    <ligand>
        <name>[4Fe-4S] cluster</name>
        <dbReference type="ChEBI" id="CHEBI:49883"/>
    </ligand>
</feature>
<dbReference type="PANTHER" id="PTHR36701">
    <property type="entry name" value="EPOXYQUEUOSINE REDUCTASE QUEH"/>
    <property type="match status" value="1"/>
</dbReference>
<evidence type="ECO:0000313" key="21">
    <source>
        <dbReference type="Proteomes" id="UP001419084"/>
    </source>
</evidence>
<feature type="binding site" evidence="17">
    <location>
        <position position="113"/>
    </location>
    <ligand>
        <name>[4Fe-4S] cluster</name>
        <dbReference type="ChEBI" id="CHEBI:49883"/>
    </ligand>
</feature>
<dbReference type="HAMAP" id="MF_02089">
    <property type="entry name" value="QueH"/>
    <property type="match status" value="1"/>
</dbReference>
<evidence type="ECO:0000256" key="3">
    <source>
        <dbReference type="ARBA" id="ARBA00008207"/>
    </source>
</evidence>
<dbReference type="EMBL" id="BRPJ01000037">
    <property type="protein sequence ID" value="GLB30485.1"/>
    <property type="molecule type" value="Genomic_DNA"/>
</dbReference>
<dbReference type="Pfam" id="PF02677">
    <property type="entry name" value="QueH"/>
    <property type="match status" value="1"/>
</dbReference>
<keyword evidence="7 17" id="KW-0819">tRNA processing</keyword>
<keyword evidence="11 17" id="KW-0408">Iron</keyword>
<evidence type="ECO:0000256" key="12">
    <source>
        <dbReference type="ARBA" id="ARBA00023014"/>
    </source>
</evidence>
<dbReference type="GO" id="GO:0046872">
    <property type="term" value="F:metal ion binding"/>
    <property type="evidence" value="ECO:0007669"/>
    <property type="project" value="UniProtKB-KW"/>
</dbReference>
<sequence length="211" mass="24898">MNPRNYQKELDQIIEGLKEQKKVPKLLIHSCCAPCSSYVLEYLSQYFEITVYFYNPNIYPPMEYIRRVEEQERLINEMKFVHPVILQTGAYEPGEFYRIVEGLEKEPEGGLRCFRCYELRLQEAAKIAQAGRFDYFTTTLSISPLKNADKLNEIGEKLGKEYRVSYLPSDFKKKNGYKRSVELSKEHDLYRQDYCGCVFSQRERQSKESSC</sequence>
<gene>
    <name evidence="17" type="primary">queH</name>
    <name evidence="19" type="ORF">DS742_15530</name>
    <name evidence="18" type="ORF">LAD12857_24080</name>
</gene>
<keyword evidence="21" id="KW-1185">Reference proteome</keyword>
<evidence type="ECO:0000256" key="9">
    <source>
        <dbReference type="ARBA" id="ARBA00022785"/>
    </source>
</evidence>
<evidence type="ECO:0000256" key="1">
    <source>
        <dbReference type="ARBA" id="ARBA00002268"/>
    </source>
</evidence>
<dbReference type="RefSeq" id="WP_117417893.1">
    <property type="nucleotide sequence ID" value="NZ_BRPJ01000037.1"/>
</dbReference>
<evidence type="ECO:0000256" key="6">
    <source>
        <dbReference type="ARBA" id="ARBA00022485"/>
    </source>
</evidence>
<evidence type="ECO:0000256" key="4">
    <source>
        <dbReference type="ARBA" id="ARBA00012622"/>
    </source>
</evidence>
<keyword evidence="14 17" id="KW-0676">Redox-active center</keyword>
<evidence type="ECO:0000313" key="20">
    <source>
        <dbReference type="Proteomes" id="UP000260680"/>
    </source>
</evidence>
<evidence type="ECO:0000256" key="7">
    <source>
        <dbReference type="ARBA" id="ARBA00022694"/>
    </source>
</evidence>
<dbReference type="GO" id="GO:0008616">
    <property type="term" value="P:tRNA queuosine(34) biosynthetic process"/>
    <property type="evidence" value="ECO:0007669"/>
    <property type="project" value="UniProtKB-UniRule"/>
</dbReference>
<dbReference type="EMBL" id="QOHO01000049">
    <property type="protein sequence ID" value="RFZ77998.1"/>
    <property type="molecule type" value="Genomic_DNA"/>
</dbReference>
<feature type="binding site" evidence="17">
    <location>
        <position position="32"/>
    </location>
    <ligand>
        <name>[4Fe-4S] cluster</name>
        <dbReference type="ChEBI" id="CHEBI:49883"/>
    </ligand>
</feature>
<dbReference type="InterPro" id="IPR003828">
    <property type="entry name" value="QueH"/>
</dbReference>
<dbReference type="Proteomes" id="UP000260680">
    <property type="component" value="Unassembled WGS sequence"/>
</dbReference>
<accession>A0A3E2NAG3</accession>
<feature type="binding site" evidence="17">
    <location>
        <position position="31"/>
    </location>
    <ligand>
        <name>[4Fe-4S] cluster</name>
        <dbReference type="ChEBI" id="CHEBI:49883"/>
    </ligand>
</feature>
<evidence type="ECO:0000256" key="11">
    <source>
        <dbReference type="ARBA" id="ARBA00023004"/>
    </source>
</evidence>
<keyword evidence="12 17" id="KW-0411">Iron-sulfur</keyword>
<comment type="function">
    <text evidence="1 17">Catalyzes the conversion of epoxyqueuosine (oQ) to queuosine (Q), which is a hypermodified base found in the wobble positions of tRNA(Asp), tRNA(Asn), tRNA(His) and tRNA(Tyr).</text>
</comment>
<comment type="caution">
    <text evidence="19">The sequence shown here is derived from an EMBL/GenBank/DDBJ whole genome shotgun (WGS) entry which is preliminary data.</text>
</comment>
<dbReference type="GO" id="GO:0052693">
    <property type="term" value="F:epoxyqueuosine reductase activity"/>
    <property type="evidence" value="ECO:0007669"/>
    <property type="project" value="UniProtKB-UniRule"/>
</dbReference>
<proteinExistence type="inferred from homology"/>
<evidence type="ECO:0000256" key="5">
    <source>
        <dbReference type="ARBA" id="ARBA00016895"/>
    </source>
</evidence>
<protein>
    <recommendedName>
        <fullName evidence="5 17">Epoxyqueuosine reductase QueH</fullName>
        <ecNumber evidence="4 17">1.17.99.6</ecNumber>
    </recommendedName>
    <alternativeName>
        <fullName evidence="15 17">Queuosine biosynthesis protein QueH</fullName>
    </alternativeName>
</protein>
<dbReference type="UniPathway" id="UPA00392"/>
<organism evidence="19 20">
    <name type="scientific">Lacrimispora amygdalina</name>
    <dbReference type="NCBI Taxonomy" id="253257"/>
    <lineage>
        <taxon>Bacteria</taxon>
        <taxon>Bacillati</taxon>
        <taxon>Bacillota</taxon>
        <taxon>Clostridia</taxon>
        <taxon>Lachnospirales</taxon>
        <taxon>Lachnospiraceae</taxon>
        <taxon>Lacrimispora</taxon>
    </lineage>
</organism>
<reference evidence="19 20" key="1">
    <citation type="submission" date="2018-07" db="EMBL/GenBank/DDBJ databases">
        <title>New species, Clostridium PI-S10-A1B.</title>
        <authorList>
            <person name="Krishna G."/>
            <person name="Summeta K."/>
            <person name="Shikha S."/>
            <person name="Prabhu P.B."/>
            <person name="Suresh K."/>
        </authorList>
    </citation>
    <scope>NUCLEOTIDE SEQUENCE [LARGE SCALE GENOMIC DNA]</scope>
    <source>
        <strain evidence="19 20">PI-S10-A1B</strain>
    </source>
</reference>
<evidence type="ECO:0000313" key="19">
    <source>
        <dbReference type="EMBL" id="RFZ77998.1"/>
    </source>
</evidence>
<evidence type="ECO:0000256" key="17">
    <source>
        <dbReference type="HAMAP-Rule" id="MF_02089"/>
    </source>
</evidence>
<comment type="pathway">
    <text evidence="2 17">tRNA modification; tRNA-queuosine biosynthesis.</text>
</comment>
<keyword evidence="13 17" id="KW-1015">Disulfide bond</keyword>
<keyword evidence="6 17" id="KW-0004">4Fe-4S</keyword>
<evidence type="ECO:0000313" key="18">
    <source>
        <dbReference type="EMBL" id="GLB30485.1"/>
    </source>
</evidence>
<evidence type="ECO:0000256" key="13">
    <source>
        <dbReference type="ARBA" id="ARBA00023157"/>
    </source>
</evidence>
<evidence type="ECO:0000256" key="8">
    <source>
        <dbReference type="ARBA" id="ARBA00022723"/>
    </source>
</evidence>
<dbReference type="Proteomes" id="UP001419084">
    <property type="component" value="Unassembled WGS sequence"/>
</dbReference>
<evidence type="ECO:0000256" key="15">
    <source>
        <dbReference type="ARBA" id="ARBA00031446"/>
    </source>
</evidence>
<dbReference type="AlphaFoldDB" id="A0A3E2NAG3"/>
<evidence type="ECO:0000256" key="10">
    <source>
        <dbReference type="ARBA" id="ARBA00023002"/>
    </source>
</evidence>
<reference evidence="18 21" key="2">
    <citation type="journal article" date="2024" name="Int. J. Syst. Evol. Microbiol.">
        <title>Lacrimispora brassicae sp. nov. isolated from fermented cabbage, and proposal of Clostridium indicum Gundawar et al. 2019 and Clostridium methoxybenzovorans Mechichi et al. 1999 as heterotypic synonyms of Lacrimispora amygdalina (Parshina et al. 2003) Haas and Blanchard 2020 and Lacrimispora indolis (McClung and McCoy 1957) Haas and Blanchard 2020, respectively.</title>
        <authorList>
            <person name="Kobayashi H."/>
            <person name="Tanizawa Y."/>
            <person name="Sakamoto M."/>
            <person name="Ohkuma M."/>
            <person name="Tohno M."/>
        </authorList>
    </citation>
    <scope>NUCLEOTIDE SEQUENCE [LARGE SCALE GENOMIC DNA]</scope>
    <source>
        <strain evidence="18 21">DSM 12857</strain>
    </source>
</reference>